<dbReference type="EMBL" id="FQVQ01000008">
    <property type="protein sequence ID" value="SHF41495.1"/>
    <property type="molecule type" value="Genomic_DNA"/>
</dbReference>
<sequence>MSELNSKYNELINEIFRNFIFYLPLSILDMEAFKTLPEESQSVFNRITYIDDDMNFIYENSLDLPTLLIKSGKLRTNCFKLLEYKEELSESSFNFLSENYLKQLETYTFLSNQLSFYFDKNSPVKDSSTKALFNCQNLNFNNHLAEFEKITGLKAQTFNQQIFIQEVKETPVFKKFSVSIPQKEKHFRDFISHEKNTEIEIAILKKYPTFKGKKLRYIIEFLIEKKLLTITYGTQTELYDALKRTFNCNIGTYPSIFGYKINENKDSDYSRITNELETILNKYF</sequence>
<keyword evidence="2" id="KW-1185">Reference proteome</keyword>
<gene>
    <name evidence="1" type="ORF">SAMN05444377_10877</name>
</gene>
<evidence type="ECO:0000313" key="2">
    <source>
        <dbReference type="Proteomes" id="UP000184147"/>
    </source>
</evidence>
<evidence type="ECO:0000313" key="1">
    <source>
        <dbReference type="EMBL" id="SHF41495.1"/>
    </source>
</evidence>
<proteinExistence type="predicted"/>
<dbReference type="Proteomes" id="UP000184147">
    <property type="component" value="Unassembled WGS sequence"/>
</dbReference>
<organism evidence="1 2">
    <name type="scientific">Flavobacterium fontis</name>
    <dbReference type="NCBI Taxonomy" id="1124188"/>
    <lineage>
        <taxon>Bacteria</taxon>
        <taxon>Pseudomonadati</taxon>
        <taxon>Bacteroidota</taxon>
        <taxon>Flavobacteriia</taxon>
        <taxon>Flavobacteriales</taxon>
        <taxon>Flavobacteriaceae</taxon>
        <taxon>Flavobacterium</taxon>
    </lineage>
</organism>
<dbReference type="STRING" id="1124188.SAMN05444377_10877"/>
<accession>A0A1M5BGD6</accession>
<name>A0A1M5BGD6_9FLAO</name>
<protein>
    <submittedName>
        <fullName evidence="1">Uncharacterized protein</fullName>
    </submittedName>
</protein>
<dbReference type="AlphaFoldDB" id="A0A1M5BGD6"/>
<reference evidence="1 2" key="1">
    <citation type="submission" date="2016-11" db="EMBL/GenBank/DDBJ databases">
        <authorList>
            <person name="Jaros S."/>
            <person name="Januszkiewicz K."/>
            <person name="Wedrychowicz H."/>
        </authorList>
    </citation>
    <scope>NUCLEOTIDE SEQUENCE [LARGE SCALE GENOMIC DNA]</scope>
    <source>
        <strain evidence="1 2">DSM 25660</strain>
    </source>
</reference>